<name>A0ACB7RVT2_HYAAI</name>
<sequence length="188" mass="21047">MLRLWSSRSSRGRVIEGTPGNPICRGCGTPKPDMSHQCIPKCKLCGGEHQTGDKECKQRFQMPHIVRRRRWDRARAAAEMENDQGRSTEQSVKPQPSTAEEYPSLRCPRSTSRRRQGLGGDPGPCHAPDPDPEDRVNPQPSTSPRSRLELSAGPAQSRDLKSRARVPHNIGDPDEQQVLWTHLKAPTF</sequence>
<keyword evidence="2" id="KW-1185">Reference proteome</keyword>
<protein>
    <submittedName>
        <fullName evidence="1">Uncharacterized protein</fullName>
    </submittedName>
</protein>
<dbReference type="EMBL" id="CM023487">
    <property type="protein sequence ID" value="KAH6927047.1"/>
    <property type="molecule type" value="Genomic_DNA"/>
</dbReference>
<reference evidence="1" key="1">
    <citation type="submission" date="2020-05" db="EMBL/GenBank/DDBJ databases">
        <title>Large-scale comparative analyses of tick genomes elucidate their genetic diversity and vector capacities.</title>
        <authorList>
            <person name="Jia N."/>
            <person name="Wang J."/>
            <person name="Shi W."/>
            <person name="Du L."/>
            <person name="Sun Y."/>
            <person name="Zhan W."/>
            <person name="Jiang J."/>
            <person name="Wang Q."/>
            <person name="Zhang B."/>
            <person name="Ji P."/>
            <person name="Sakyi L.B."/>
            <person name="Cui X."/>
            <person name="Yuan T."/>
            <person name="Jiang B."/>
            <person name="Yang W."/>
            <person name="Lam T.T.-Y."/>
            <person name="Chang Q."/>
            <person name="Ding S."/>
            <person name="Wang X."/>
            <person name="Zhu J."/>
            <person name="Ruan X."/>
            <person name="Zhao L."/>
            <person name="Wei J."/>
            <person name="Que T."/>
            <person name="Du C."/>
            <person name="Cheng J."/>
            <person name="Dai P."/>
            <person name="Han X."/>
            <person name="Huang E."/>
            <person name="Gao Y."/>
            <person name="Liu J."/>
            <person name="Shao H."/>
            <person name="Ye R."/>
            <person name="Li L."/>
            <person name="Wei W."/>
            <person name="Wang X."/>
            <person name="Wang C."/>
            <person name="Yang T."/>
            <person name="Huo Q."/>
            <person name="Li W."/>
            <person name="Guo W."/>
            <person name="Chen H."/>
            <person name="Zhou L."/>
            <person name="Ni X."/>
            <person name="Tian J."/>
            <person name="Zhou Y."/>
            <person name="Sheng Y."/>
            <person name="Liu T."/>
            <person name="Pan Y."/>
            <person name="Xia L."/>
            <person name="Li J."/>
            <person name="Zhao F."/>
            <person name="Cao W."/>
        </authorList>
    </citation>
    <scope>NUCLEOTIDE SEQUENCE</scope>
    <source>
        <strain evidence="1">Hyas-2018</strain>
    </source>
</reference>
<organism evidence="1 2">
    <name type="scientific">Hyalomma asiaticum</name>
    <name type="common">Tick</name>
    <dbReference type="NCBI Taxonomy" id="266040"/>
    <lineage>
        <taxon>Eukaryota</taxon>
        <taxon>Metazoa</taxon>
        <taxon>Ecdysozoa</taxon>
        <taxon>Arthropoda</taxon>
        <taxon>Chelicerata</taxon>
        <taxon>Arachnida</taxon>
        <taxon>Acari</taxon>
        <taxon>Parasitiformes</taxon>
        <taxon>Ixodida</taxon>
        <taxon>Ixodoidea</taxon>
        <taxon>Ixodidae</taxon>
        <taxon>Hyalomminae</taxon>
        <taxon>Hyalomma</taxon>
    </lineage>
</organism>
<evidence type="ECO:0000313" key="1">
    <source>
        <dbReference type="EMBL" id="KAH6927047.1"/>
    </source>
</evidence>
<evidence type="ECO:0000313" key="2">
    <source>
        <dbReference type="Proteomes" id="UP000821845"/>
    </source>
</evidence>
<dbReference type="Proteomes" id="UP000821845">
    <property type="component" value="Chromosome 7"/>
</dbReference>
<comment type="caution">
    <text evidence="1">The sequence shown here is derived from an EMBL/GenBank/DDBJ whole genome shotgun (WGS) entry which is preliminary data.</text>
</comment>
<gene>
    <name evidence="1" type="ORF">HPB50_025478</name>
</gene>
<accession>A0ACB7RVT2</accession>
<proteinExistence type="predicted"/>